<reference evidence="4" key="1">
    <citation type="submission" date="2021-05" db="EMBL/GenBank/DDBJ databases">
        <authorList>
            <person name="Pietrasiak N."/>
            <person name="Ward R."/>
            <person name="Stajich J.E."/>
            <person name="Kurbessoian T."/>
        </authorList>
    </citation>
    <scope>NUCLEOTIDE SEQUENCE</scope>
    <source>
        <strain evidence="4">UHER 2000/2452</strain>
    </source>
</reference>
<dbReference type="InterPro" id="IPR008972">
    <property type="entry name" value="Cupredoxin"/>
</dbReference>
<dbReference type="GO" id="GO:0005507">
    <property type="term" value="F:copper ion binding"/>
    <property type="evidence" value="ECO:0007669"/>
    <property type="project" value="InterPro"/>
</dbReference>
<dbReference type="InterPro" id="IPR041716">
    <property type="entry name" value="Cupredoxin-like_Cyanobacteria"/>
</dbReference>
<dbReference type="GO" id="GO:0009055">
    <property type="term" value="F:electron transfer activity"/>
    <property type="evidence" value="ECO:0007669"/>
    <property type="project" value="InterPro"/>
</dbReference>
<proteinExistence type="predicted"/>
<dbReference type="InterPro" id="IPR000923">
    <property type="entry name" value="BlueCu_1"/>
</dbReference>
<dbReference type="AlphaFoldDB" id="A0A951QF13"/>
<dbReference type="EMBL" id="JAHHHD010000018">
    <property type="protein sequence ID" value="MBW4660183.1"/>
    <property type="molecule type" value="Genomic_DNA"/>
</dbReference>
<reference evidence="4" key="2">
    <citation type="journal article" date="2022" name="Microbiol. Resour. Announc.">
        <title>Metagenome Sequencing to Explore Phylogenomics of Terrestrial Cyanobacteria.</title>
        <authorList>
            <person name="Ward R.D."/>
            <person name="Stajich J.E."/>
            <person name="Johansen J.R."/>
            <person name="Huntemann M."/>
            <person name="Clum A."/>
            <person name="Foster B."/>
            <person name="Foster B."/>
            <person name="Roux S."/>
            <person name="Palaniappan K."/>
            <person name="Varghese N."/>
            <person name="Mukherjee S."/>
            <person name="Reddy T.B.K."/>
            <person name="Daum C."/>
            <person name="Copeland A."/>
            <person name="Chen I.A."/>
            <person name="Ivanova N.N."/>
            <person name="Kyrpides N.C."/>
            <person name="Shapiro N."/>
            <person name="Eloe-Fadrosh E.A."/>
            <person name="Pietrasiak N."/>
        </authorList>
    </citation>
    <scope>NUCLEOTIDE SEQUENCE</scope>
    <source>
        <strain evidence="4">UHER 2000/2452</strain>
    </source>
</reference>
<sequence length="149" mass="16488">MLWRWAWLGFVFVMLMGFMVGGGEAIAALAPSQQLPIEVQVHLSNANDQLVFEPNQMTFEAGKRYKLILSNPSSMKHYFTAKDFASVIWSQKVDAGNVEIKGAISELELRPGTTAEWVFIPMKPGTYQLRCPIPGHTEAGMVGELTIAS</sequence>
<dbReference type="CDD" id="cd04210">
    <property type="entry name" value="Cupredoxin_like_1"/>
    <property type="match status" value="1"/>
</dbReference>
<keyword evidence="1" id="KW-0479">Metal-binding</keyword>
<name>A0A951QF13_9CYAN</name>
<comment type="caution">
    <text evidence="4">The sequence shown here is derived from an EMBL/GenBank/DDBJ whole genome shotgun (WGS) entry which is preliminary data.</text>
</comment>
<dbReference type="PANTHER" id="PTHR38439:SF3">
    <property type="entry name" value="COPPER-RESISTANT CUPROPROTEIN COPI"/>
    <property type="match status" value="1"/>
</dbReference>
<organism evidence="4 5">
    <name type="scientific">Drouetiella hepatica Uher 2000/2452</name>
    <dbReference type="NCBI Taxonomy" id="904376"/>
    <lineage>
        <taxon>Bacteria</taxon>
        <taxon>Bacillati</taxon>
        <taxon>Cyanobacteriota</taxon>
        <taxon>Cyanophyceae</taxon>
        <taxon>Oculatellales</taxon>
        <taxon>Oculatellaceae</taxon>
        <taxon>Drouetiella</taxon>
    </lineage>
</organism>
<protein>
    <submittedName>
        <fullName evidence="4">Cupredoxin domain-containing protein</fullName>
    </submittedName>
</protein>
<dbReference type="PANTHER" id="PTHR38439">
    <property type="entry name" value="AURACYANIN-B"/>
    <property type="match status" value="1"/>
</dbReference>
<dbReference type="SUPFAM" id="SSF49503">
    <property type="entry name" value="Cupredoxins"/>
    <property type="match status" value="1"/>
</dbReference>
<keyword evidence="2" id="KW-0186">Copper</keyword>
<dbReference type="Gene3D" id="2.60.40.420">
    <property type="entry name" value="Cupredoxins - blue copper proteins"/>
    <property type="match status" value="1"/>
</dbReference>
<feature type="domain" description="Blue (type 1) copper" evidence="3">
    <location>
        <begin position="40"/>
        <end position="147"/>
    </location>
</feature>
<dbReference type="InterPro" id="IPR050845">
    <property type="entry name" value="Cu-binding_ET"/>
</dbReference>
<evidence type="ECO:0000313" key="4">
    <source>
        <dbReference type="EMBL" id="MBW4660183.1"/>
    </source>
</evidence>
<gene>
    <name evidence="4" type="ORF">KME15_16020</name>
</gene>
<dbReference type="InterPro" id="IPR033138">
    <property type="entry name" value="Cu_oxidase_CS"/>
</dbReference>
<evidence type="ECO:0000259" key="3">
    <source>
        <dbReference type="Pfam" id="PF00127"/>
    </source>
</evidence>
<dbReference type="Pfam" id="PF00127">
    <property type="entry name" value="Copper-bind"/>
    <property type="match status" value="1"/>
</dbReference>
<evidence type="ECO:0000313" key="5">
    <source>
        <dbReference type="Proteomes" id="UP000757435"/>
    </source>
</evidence>
<dbReference type="Proteomes" id="UP000757435">
    <property type="component" value="Unassembled WGS sequence"/>
</dbReference>
<evidence type="ECO:0000256" key="1">
    <source>
        <dbReference type="ARBA" id="ARBA00022723"/>
    </source>
</evidence>
<accession>A0A951QF13</accession>
<dbReference type="PROSITE" id="PS00079">
    <property type="entry name" value="MULTICOPPER_OXIDASE1"/>
    <property type="match status" value="1"/>
</dbReference>
<evidence type="ECO:0000256" key="2">
    <source>
        <dbReference type="ARBA" id="ARBA00023008"/>
    </source>
</evidence>